<dbReference type="AlphaFoldDB" id="A0A098LJK9"/>
<protein>
    <submittedName>
        <fullName evidence="1">Uncharacterized protein</fullName>
    </submittedName>
</protein>
<comment type="caution">
    <text evidence="1">The sequence shown here is derived from an EMBL/GenBank/DDBJ whole genome shotgun (WGS) entry which is preliminary data.</text>
</comment>
<dbReference type="eggNOG" id="ENOG5032SMF">
    <property type="taxonomic scope" value="Bacteria"/>
</dbReference>
<dbReference type="RefSeq" id="WP_156140727.1">
    <property type="nucleotide sequence ID" value="NZ_BBLT01000008.1"/>
</dbReference>
<reference evidence="1 2" key="1">
    <citation type="submission" date="2014-09" db="EMBL/GenBank/DDBJ databases">
        <title>Sporocytophaga myxococcoides PG-01 genome sequencing.</title>
        <authorList>
            <person name="Liu L."/>
            <person name="Gao P.J."/>
            <person name="Chen G.J."/>
            <person name="Wang L.S."/>
        </authorList>
    </citation>
    <scope>NUCLEOTIDE SEQUENCE [LARGE SCALE GENOMIC DNA]</scope>
    <source>
        <strain evidence="1 2">PG-01</strain>
    </source>
</reference>
<keyword evidence="2" id="KW-1185">Reference proteome</keyword>
<dbReference type="EMBL" id="BBLT01000008">
    <property type="protein sequence ID" value="GAL86607.1"/>
    <property type="molecule type" value="Genomic_DNA"/>
</dbReference>
<sequence>MKFNKRLLLSILLLLTISFFLRGWLYRSIVTYKSIGQRQNYLPKDKKLISYIEINVKSNPTTDVKDIIKIGLSTTAKLLNYSVAPNTNDPNKLIYTQTAHCVGYSACFSTTCNYLFKKYNLDKNWKAKPQIAQLYLFKTNVHQFFDTLFLKDHDIVIIENQKTGELFAVDPTLNDYFYIDFISFERN</sequence>
<dbReference type="Proteomes" id="UP000030185">
    <property type="component" value="Unassembled WGS sequence"/>
</dbReference>
<gene>
    <name evidence="1" type="ORF">MYP_3837</name>
</gene>
<accession>A0A098LJK9</accession>
<dbReference type="OrthoDB" id="996585at2"/>
<dbReference type="STRING" id="153721.MYP_3837"/>
<name>A0A098LJK9_9BACT</name>
<proteinExistence type="predicted"/>
<organism evidence="1 2">
    <name type="scientific">Sporocytophaga myxococcoides</name>
    <dbReference type="NCBI Taxonomy" id="153721"/>
    <lineage>
        <taxon>Bacteria</taxon>
        <taxon>Pseudomonadati</taxon>
        <taxon>Bacteroidota</taxon>
        <taxon>Cytophagia</taxon>
        <taxon>Cytophagales</taxon>
        <taxon>Cytophagaceae</taxon>
        <taxon>Sporocytophaga</taxon>
    </lineage>
</organism>
<evidence type="ECO:0000313" key="1">
    <source>
        <dbReference type="EMBL" id="GAL86607.1"/>
    </source>
</evidence>
<evidence type="ECO:0000313" key="2">
    <source>
        <dbReference type="Proteomes" id="UP000030185"/>
    </source>
</evidence>